<dbReference type="Proteomes" id="UP001213000">
    <property type="component" value="Unassembled WGS sequence"/>
</dbReference>
<evidence type="ECO:0000313" key="2">
    <source>
        <dbReference type="EMBL" id="KAJ3555822.1"/>
    </source>
</evidence>
<feature type="compositionally biased region" description="Polar residues" evidence="1">
    <location>
        <begin position="1"/>
        <end position="10"/>
    </location>
</feature>
<dbReference type="EMBL" id="JANIEX010001640">
    <property type="protein sequence ID" value="KAJ3555822.1"/>
    <property type="molecule type" value="Genomic_DNA"/>
</dbReference>
<feature type="region of interest" description="Disordered" evidence="1">
    <location>
        <begin position="1"/>
        <end position="64"/>
    </location>
</feature>
<proteinExistence type="predicted"/>
<comment type="caution">
    <text evidence="2">The sequence shown here is derived from an EMBL/GenBank/DDBJ whole genome shotgun (WGS) entry which is preliminary data.</text>
</comment>
<name>A0AAD5YKQ5_9AGAR</name>
<keyword evidence="3" id="KW-1185">Reference proteome</keyword>
<sequence length="167" mass="18388">MADSRWNNSESSKDEKGGEDAALDRQGEDRNERGGQEEETNRLPRRTWAHTESAGVGDDDRQLVPAHKQKYLLSARYGKHVMNHSRITRRLVDIHPTSPPPGPQAPVLSTRATSTTSMTTPPTSSATTSIPPCRINILFPCADADQEIQQDRSLITSRSVPSPAYGL</sequence>
<gene>
    <name evidence="2" type="ORF">NP233_g12115</name>
</gene>
<organism evidence="2 3">
    <name type="scientific">Leucocoprinus birnbaumii</name>
    <dbReference type="NCBI Taxonomy" id="56174"/>
    <lineage>
        <taxon>Eukaryota</taxon>
        <taxon>Fungi</taxon>
        <taxon>Dikarya</taxon>
        <taxon>Basidiomycota</taxon>
        <taxon>Agaricomycotina</taxon>
        <taxon>Agaricomycetes</taxon>
        <taxon>Agaricomycetidae</taxon>
        <taxon>Agaricales</taxon>
        <taxon>Agaricineae</taxon>
        <taxon>Agaricaceae</taxon>
        <taxon>Leucocoprinus</taxon>
    </lineage>
</organism>
<accession>A0AAD5YKQ5</accession>
<reference evidence="2" key="1">
    <citation type="submission" date="2022-07" db="EMBL/GenBank/DDBJ databases">
        <title>Genome Sequence of Leucocoprinus birnbaumii.</title>
        <authorList>
            <person name="Buettner E."/>
        </authorList>
    </citation>
    <scope>NUCLEOTIDE SEQUENCE</scope>
    <source>
        <strain evidence="2">VT141</strain>
    </source>
</reference>
<evidence type="ECO:0000313" key="3">
    <source>
        <dbReference type="Proteomes" id="UP001213000"/>
    </source>
</evidence>
<feature type="compositionally biased region" description="Basic and acidic residues" evidence="1">
    <location>
        <begin position="11"/>
        <end position="42"/>
    </location>
</feature>
<dbReference type="AlphaFoldDB" id="A0AAD5YKQ5"/>
<evidence type="ECO:0000256" key="1">
    <source>
        <dbReference type="SAM" id="MobiDB-lite"/>
    </source>
</evidence>
<protein>
    <submittedName>
        <fullName evidence="2">Uncharacterized protein</fullName>
    </submittedName>
</protein>